<evidence type="ECO:0000313" key="2">
    <source>
        <dbReference type="EMBL" id="KAK2547418.1"/>
    </source>
</evidence>
<dbReference type="AlphaFoldDB" id="A0AAD9PQW8"/>
<reference evidence="2" key="2">
    <citation type="journal article" date="2023" name="Science">
        <title>Genomic signatures of disease resistance in endangered staghorn corals.</title>
        <authorList>
            <person name="Vollmer S.V."/>
            <person name="Selwyn J.D."/>
            <person name="Despard B.A."/>
            <person name="Roesel C.L."/>
        </authorList>
    </citation>
    <scope>NUCLEOTIDE SEQUENCE</scope>
    <source>
        <strain evidence="2">K2</strain>
    </source>
</reference>
<proteinExistence type="predicted"/>
<organism evidence="2 3">
    <name type="scientific">Acropora cervicornis</name>
    <name type="common">Staghorn coral</name>
    <dbReference type="NCBI Taxonomy" id="6130"/>
    <lineage>
        <taxon>Eukaryota</taxon>
        <taxon>Metazoa</taxon>
        <taxon>Cnidaria</taxon>
        <taxon>Anthozoa</taxon>
        <taxon>Hexacorallia</taxon>
        <taxon>Scleractinia</taxon>
        <taxon>Astrocoeniina</taxon>
        <taxon>Acroporidae</taxon>
        <taxon>Acropora</taxon>
    </lineage>
</organism>
<keyword evidence="3" id="KW-1185">Reference proteome</keyword>
<dbReference type="InterPro" id="IPR013320">
    <property type="entry name" value="ConA-like_dom_sf"/>
</dbReference>
<gene>
    <name evidence="2" type="ORF">P5673_032586</name>
</gene>
<dbReference type="InterPro" id="IPR006571">
    <property type="entry name" value="TLDc_dom"/>
</dbReference>
<dbReference type="Proteomes" id="UP001249851">
    <property type="component" value="Unassembled WGS sequence"/>
</dbReference>
<name>A0AAD9PQW8_ACRCE</name>
<dbReference type="Gene3D" id="2.60.120.200">
    <property type="match status" value="1"/>
</dbReference>
<dbReference type="EMBL" id="JARQWQ010000185">
    <property type="protein sequence ID" value="KAK2547418.1"/>
    <property type="molecule type" value="Genomic_DNA"/>
</dbReference>
<dbReference type="SUPFAM" id="SSF49899">
    <property type="entry name" value="Concanavalin A-like lectins/glucanases"/>
    <property type="match status" value="1"/>
</dbReference>
<evidence type="ECO:0000259" key="1">
    <source>
        <dbReference type="PROSITE" id="PS51886"/>
    </source>
</evidence>
<dbReference type="Pfam" id="PF07534">
    <property type="entry name" value="TLD"/>
    <property type="match status" value="1"/>
</dbReference>
<comment type="caution">
    <text evidence="2">The sequence shown here is derived from an EMBL/GenBank/DDBJ whole genome shotgun (WGS) entry which is preliminary data.</text>
</comment>
<dbReference type="PROSITE" id="PS51886">
    <property type="entry name" value="TLDC"/>
    <property type="match status" value="1"/>
</dbReference>
<evidence type="ECO:0000313" key="3">
    <source>
        <dbReference type="Proteomes" id="UP001249851"/>
    </source>
</evidence>
<dbReference type="PANTHER" id="PTHR47635:SF2">
    <property type="entry name" value="LAMG-LIKE JELLYROLL FOLD DOMAIN-CONTAINING PROTEIN"/>
    <property type="match status" value="1"/>
</dbReference>
<accession>A0AAD9PQW8</accession>
<feature type="domain" description="TLDc" evidence="1">
    <location>
        <begin position="231"/>
        <end position="408"/>
    </location>
</feature>
<sequence>MSVTIPHPSAWFPLNGTYDTSEIENRTTSGSRKGKVYLSLGPDGKHNGSYFFGGSETASTSLQDVPCKKVKFMKSQGSSIIFSKDSLDLGVPKTILFWLYTYDSDAENFFLQYGNIKFSVHDKTIQVKKQSNLRLLLTGILAEKGWTFVGLSYNKTSAEAQLWFDGNMVNSTLILPRFDSQRSRSMTLGGNCFKGKITQLMFFDLTLTKEQIRGIKGRMKLPVMILNSTIILNNTFYRAELASFLAPAVGQMESKWKLCYCAPANGWKTEIFHRNCDNKTHTVTIIKKDSFIFGGYTDIPWESTSGSTWGETLKAFIFSLNNSGGFPPFKYFAKNTSKAIYKNSSYGPSFGKYPGLRITCSNQNTSENAQARISKPYSAPSEVDNNKEILAGTSESFFPDSYEVFYLA</sequence>
<protein>
    <recommendedName>
        <fullName evidence="1">TLDc domain-containing protein</fullName>
    </recommendedName>
</protein>
<reference evidence="2" key="1">
    <citation type="journal article" date="2023" name="G3 (Bethesda)">
        <title>Whole genome assembly and annotation of the endangered Caribbean coral Acropora cervicornis.</title>
        <authorList>
            <person name="Selwyn J.D."/>
            <person name="Vollmer S.V."/>
        </authorList>
    </citation>
    <scope>NUCLEOTIDE SEQUENCE</scope>
    <source>
        <strain evidence="2">K2</strain>
    </source>
</reference>
<dbReference type="PANTHER" id="PTHR47635">
    <property type="entry name" value="CUB DOMAIN-CONTAINING PROTEIN"/>
    <property type="match status" value="1"/>
</dbReference>